<dbReference type="OrthoDB" id="4364544at2759"/>
<evidence type="ECO:0000256" key="3">
    <source>
        <dbReference type="ARBA" id="ARBA00022729"/>
    </source>
</evidence>
<gene>
    <name evidence="8" type="ORF">AJ80_08851</name>
</gene>
<accession>A0A2B7X126</accession>
<dbReference type="Pfam" id="PF00082">
    <property type="entry name" value="Peptidase_S8"/>
    <property type="match status" value="1"/>
</dbReference>
<dbReference type="AlphaFoldDB" id="A0A2B7X126"/>
<name>A0A2B7X126_POLH7</name>
<sequence>MLVEQHQSIVRLAQSRGHQHLVKILQEKPVDVSASEERNLSFQAPNLSWDISEAERRVLGRTTNIRKFIKNVSSLEARYGKPEVKVVVIHDGIDPTYEHPITDGGSFCVPGMKGDNDFYDIGAMGTHTASVIHDVCLGSMLYVARVGTENGMDFSIDVVEWAINKRVNIISISGDIGQPEDSQRYQKFRDAITAAIQHGISIFCSATNRMFQDLPFDVDGVFRITCFTSNDEDDDGDADFRLFVSRYGRGGYRTRFSKAVSIAQASGLAALIMYYARLVDVEGPYHRFDRTIVCSPKTMRTAFVNLSRTSESKLVIDVEALFFDRVPLRSDEAKVAALQQLLTCLTVPPGAESSTKQAS</sequence>
<comment type="caution">
    <text evidence="8">The sequence shown here is derived from an EMBL/GenBank/DDBJ whole genome shotgun (WGS) entry which is preliminary data.</text>
</comment>
<dbReference type="Gene3D" id="3.40.50.200">
    <property type="entry name" value="Peptidase S8/S53 domain"/>
    <property type="match status" value="1"/>
</dbReference>
<keyword evidence="5" id="KW-0865">Zymogen</keyword>
<evidence type="ECO:0000256" key="6">
    <source>
        <dbReference type="ARBA" id="ARBA00023180"/>
    </source>
</evidence>
<dbReference type="STRING" id="1447883.A0A2B7X126"/>
<keyword evidence="9" id="KW-1185">Reference proteome</keyword>
<dbReference type="Proteomes" id="UP000224634">
    <property type="component" value="Unassembled WGS sequence"/>
</dbReference>
<evidence type="ECO:0000313" key="9">
    <source>
        <dbReference type="Proteomes" id="UP000224634"/>
    </source>
</evidence>
<dbReference type="InterPro" id="IPR036852">
    <property type="entry name" value="Peptidase_S8/S53_dom_sf"/>
</dbReference>
<dbReference type="EMBL" id="PDNA01000223">
    <property type="protein sequence ID" value="PGH02432.1"/>
    <property type="molecule type" value="Genomic_DNA"/>
</dbReference>
<keyword evidence="3" id="KW-0732">Signal</keyword>
<evidence type="ECO:0000259" key="7">
    <source>
        <dbReference type="Pfam" id="PF00082"/>
    </source>
</evidence>
<feature type="domain" description="Peptidase S8/S53" evidence="7">
    <location>
        <begin position="124"/>
        <end position="210"/>
    </location>
</feature>
<comment type="subcellular location">
    <subcellularLocation>
        <location evidence="1">Secreted</location>
    </subcellularLocation>
</comment>
<protein>
    <recommendedName>
        <fullName evidence="7">Peptidase S8/S53 domain-containing protein</fullName>
    </recommendedName>
</protein>
<dbReference type="InterPro" id="IPR000209">
    <property type="entry name" value="Peptidase_S8/S53_dom"/>
</dbReference>
<organism evidence="8 9">
    <name type="scientific">Polytolypa hystricis (strain UAMH7299)</name>
    <dbReference type="NCBI Taxonomy" id="1447883"/>
    <lineage>
        <taxon>Eukaryota</taxon>
        <taxon>Fungi</taxon>
        <taxon>Dikarya</taxon>
        <taxon>Ascomycota</taxon>
        <taxon>Pezizomycotina</taxon>
        <taxon>Eurotiomycetes</taxon>
        <taxon>Eurotiomycetidae</taxon>
        <taxon>Onygenales</taxon>
        <taxon>Onygenales incertae sedis</taxon>
        <taxon>Polytolypa</taxon>
    </lineage>
</organism>
<dbReference type="GO" id="GO:0005576">
    <property type="term" value="C:extracellular region"/>
    <property type="evidence" value="ECO:0007669"/>
    <property type="project" value="UniProtKB-SubCell"/>
</dbReference>
<keyword evidence="2" id="KW-0964">Secreted</keyword>
<evidence type="ECO:0000256" key="1">
    <source>
        <dbReference type="ARBA" id="ARBA00004613"/>
    </source>
</evidence>
<dbReference type="SUPFAM" id="SSF52743">
    <property type="entry name" value="Subtilisin-like"/>
    <property type="match status" value="1"/>
</dbReference>
<evidence type="ECO:0000256" key="4">
    <source>
        <dbReference type="ARBA" id="ARBA00023026"/>
    </source>
</evidence>
<proteinExistence type="predicted"/>
<keyword evidence="6" id="KW-0325">Glycoprotein</keyword>
<evidence type="ECO:0000256" key="5">
    <source>
        <dbReference type="ARBA" id="ARBA00023145"/>
    </source>
</evidence>
<reference evidence="8 9" key="1">
    <citation type="submission" date="2017-10" db="EMBL/GenBank/DDBJ databases">
        <title>Comparative genomics in systemic dimorphic fungi from Ajellomycetaceae.</title>
        <authorList>
            <person name="Munoz J.F."/>
            <person name="Mcewen J.G."/>
            <person name="Clay O.K."/>
            <person name="Cuomo C.A."/>
        </authorList>
    </citation>
    <scope>NUCLEOTIDE SEQUENCE [LARGE SCALE GENOMIC DNA]</scope>
    <source>
        <strain evidence="8 9">UAMH7299</strain>
    </source>
</reference>
<evidence type="ECO:0000256" key="2">
    <source>
        <dbReference type="ARBA" id="ARBA00022525"/>
    </source>
</evidence>
<evidence type="ECO:0000313" key="8">
    <source>
        <dbReference type="EMBL" id="PGH02432.1"/>
    </source>
</evidence>
<dbReference type="GO" id="GO:0006508">
    <property type="term" value="P:proteolysis"/>
    <property type="evidence" value="ECO:0007669"/>
    <property type="project" value="InterPro"/>
</dbReference>
<keyword evidence="4" id="KW-0843">Virulence</keyword>
<dbReference type="GO" id="GO:0004252">
    <property type="term" value="F:serine-type endopeptidase activity"/>
    <property type="evidence" value="ECO:0007669"/>
    <property type="project" value="InterPro"/>
</dbReference>